<proteinExistence type="predicted"/>
<dbReference type="EMBL" id="JBDODL010000410">
    <property type="protein sequence ID" value="MES1919818.1"/>
    <property type="molecule type" value="Genomic_DNA"/>
</dbReference>
<sequence length="150" mass="17893">MPKFCYFPPVTTFSIVSTKILFDVKGCSECGIFLNENNLNIKDKKLFCKKHSPEKSTCYKCNNNIRGKFIECLERKYHSDCFENKSCNENEFFDYKDLKDNSKLPNWIDKRKKEKYLSEKDFEKVFGMTKKSFGKLTEWQQKVVKKKLFL</sequence>
<evidence type="ECO:0000259" key="1">
    <source>
        <dbReference type="PROSITE" id="PS51089"/>
    </source>
</evidence>
<dbReference type="InterPro" id="IPR003128">
    <property type="entry name" value="Villin_headpiece"/>
</dbReference>
<dbReference type="SUPFAM" id="SSF57716">
    <property type="entry name" value="Glucocorticoid receptor-like (DNA-binding domain)"/>
    <property type="match status" value="1"/>
</dbReference>
<reference evidence="2 3" key="1">
    <citation type="journal article" date="2024" name="BMC Biol.">
        <title>Comparative genomics of Ascetosporea gives new insight into the evolutionary basis for animal parasitism in Rhizaria.</title>
        <authorList>
            <person name="Hiltunen Thoren M."/>
            <person name="Onut-Brannstrom I."/>
            <person name="Alfjorden A."/>
            <person name="Peckova H."/>
            <person name="Swords F."/>
            <person name="Hooper C."/>
            <person name="Holzer A.S."/>
            <person name="Bass D."/>
            <person name="Burki F."/>
        </authorList>
    </citation>
    <scope>NUCLEOTIDE SEQUENCE [LARGE SCALE GENOMIC DNA]</scope>
    <source>
        <strain evidence="2">20-A016</strain>
    </source>
</reference>
<name>A0ABV2AJF4_9EUKA</name>
<dbReference type="InterPro" id="IPR036886">
    <property type="entry name" value="Villin_headpiece_dom_sf"/>
</dbReference>
<evidence type="ECO:0000313" key="3">
    <source>
        <dbReference type="Proteomes" id="UP001439008"/>
    </source>
</evidence>
<dbReference type="SMART" id="SM00153">
    <property type="entry name" value="VHP"/>
    <property type="match status" value="1"/>
</dbReference>
<comment type="caution">
    <text evidence="2">The sequence shown here is derived from an EMBL/GenBank/DDBJ whole genome shotgun (WGS) entry which is preliminary data.</text>
</comment>
<organism evidence="2 3">
    <name type="scientific">Bonamia ostreae</name>
    <dbReference type="NCBI Taxonomy" id="126728"/>
    <lineage>
        <taxon>Eukaryota</taxon>
        <taxon>Sar</taxon>
        <taxon>Rhizaria</taxon>
        <taxon>Endomyxa</taxon>
        <taxon>Ascetosporea</taxon>
        <taxon>Haplosporida</taxon>
        <taxon>Bonamia</taxon>
    </lineage>
</organism>
<evidence type="ECO:0000313" key="2">
    <source>
        <dbReference type="EMBL" id="MES1919818.1"/>
    </source>
</evidence>
<dbReference type="Gene3D" id="1.10.950.10">
    <property type="entry name" value="Villin headpiece domain"/>
    <property type="match status" value="1"/>
</dbReference>
<keyword evidence="3" id="KW-1185">Reference proteome</keyword>
<feature type="domain" description="HP" evidence="1">
    <location>
        <begin position="87"/>
        <end position="150"/>
    </location>
</feature>
<accession>A0ABV2AJF4</accession>
<dbReference type="Pfam" id="PF02209">
    <property type="entry name" value="VHP"/>
    <property type="match status" value="1"/>
</dbReference>
<dbReference type="SUPFAM" id="SSF47050">
    <property type="entry name" value="VHP, Villin headpiece domain"/>
    <property type="match status" value="1"/>
</dbReference>
<dbReference type="Proteomes" id="UP001439008">
    <property type="component" value="Unassembled WGS sequence"/>
</dbReference>
<gene>
    <name evidence="2" type="primary">VLN2</name>
    <name evidence="2" type="ORF">MHBO_001582</name>
</gene>
<protein>
    <submittedName>
        <fullName evidence="2">Regulation of actin filament depolymerization</fullName>
    </submittedName>
</protein>
<dbReference type="PROSITE" id="PS51089">
    <property type="entry name" value="HP"/>
    <property type="match status" value="1"/>
</dbReference>